<keyword evidence="2" id="KW-0472">Membrane</keyword>
<dbReference type="EMBL" id="CP002547">
    <property type="protein sequence ID" value="ADY54793.1"/>
    <property type="molecule type" value="Genomic_DNA"/>
</dbReference>
<evidence type="ECO:0000256" key="1">
    <source>
        <dbReference type="ARBA" id="ARBA00022801"/>
    </source>
</evidence>
<evidence type="ECO:0000256" key="2">
    <source>
        <dbReference type="SAM" id="Phobius"/>
    </source>
</evidence>
<keyword evidence="2" id="KW-0812">Transmembrane</keyword>
<dbReference type="CDD" id="cd02696">
    <property type="entry name" value="MurNAc-LAA"/>
    <property type="match status" value="1"/>
</dbReference>
<dbReference type="GO" id="GO:0009253">
    <property type="term" value="P:peptidoglycan catabolic process"/>
    <property type="evidence" value="ECO:0007669"/>
    <property type="project" value="InterPro"/>
</dbReference>
<dbReference type="GO" id="GO:0008745">
    <property type="term" value="F:N-acetylmuramoyl-L-alanine amidase activity"/>
    <property type="evidence" value="ECO:0007669"/>
    <property type="project" value="InterPro"/>
</dbReference>
<reference evidence="5" key="2">
    <citation type="submission" date="2011-02" db="EMBL/GenBank/DDBJ databases">
        <title>The complete genome of Syntrophobotulus glycolicus DSM 8271.</title>
        <authorList>
            <person name="Lucas S."/>
            <person name="Copeland A."/>
            <person name="Lapidus A."/>
            <person name="Bruce D."/>
            <person name="Goodwin L."/>
            <person name="Pitluck S."/>
            <person name="Kyrpides N."/>
            <person name="Mavromatis K."/>
            <person name="Pagani I."/>
            <person name="Ivanova N."/>
            <person name="Mikhailova N."/>
            <person name="Chertkov O."/>
            <person name="Held B."/>
            <person name="Detter J.C."/>
            <person name="Tapia R."/>
            <person name="Han C."/>
            <person name="Land M."/>
            <person name="Hauser L."/>
            <person name="Markowitz V."/>
            <person name="Cheng J.-F."/>
            <person name="Hugenholtz P."/>
            <person name="Woyke T."/>
            <person name="Wu D."/>
            <person name="Spring S."/>
            <person name="Schroeder M."/>
            <person name="Brambilla E."/>
            <person name="Klenk H.-P."/>
            <person name="Eisen J.A."/>
        </authorList>
    </citation>
    <scope>NUCLEOTIDE SEQUENCE [LARGE SCALE GENOMIC DNA]</scope>
    <source>
        <strain evidence="5">DSM 8271 / FlGlyR</strain>
    </source>
</reference>
<dbReference type="InterPro" id="IPR050695">
    <property type="entry name" value="N-acetylmuramoyl_amidase_3"/>
</dbReference>
<keyword evidence="5" id="KW-1185">Reference proteome</keyword>
<dbReference type="AlphaFoldDB" id="F0SY43"/>
<protein>
    <submittedName>
        <fullName evidence="4">Cell wall hydrolase/autolysin</fullName>
    </submittedName>
</protein>
<dbReference type="InterPro" id="IPR002508">
    <property type="entry name" value="MurNAc-LAA_cat"/>
</dbReference>
<dbReference type="KEGG" id="sgy:Sgly_0427"/>
<sequence length="268" mass="29769">MRRKKNNDKNFADRIRRKKVNLIDSTKILILRKRVLKIAIAVSTLVLFVTIGGIWGVSKTTSRERMETENTPGIGSALSNLTVAVDAGHGGVDPGAVGAGKSLEKDVTLAISQKLQVLLIQAGCNVVMIRDTDCDFGTGSNLLQRKREDLAYRTQKAFDADIYLSIHANSFPDRSQHGAQVFYHSESPEGKTVAELVQESLNQVAARKRIAKANQSYFILKKTNQIALTIEVGFISNQEEEKKLGQQEYQERLAMAILEGISKYYNNK</sequence>
<feature type="domain" description="MurNAc-LAA" evidence="3">
    <location>
        <begin position="154"/>
        <end position="262"/>
    </location>
</feature>
<evidence type="ECO:0000313" key="5">
    <source>
        <dbReference type="Proteomes" id="UP000007488"/>
    </source>
</evidence>
<organism evidence="4 5">
    <name type="scientific">Syntrophobotulus glycolicus (strain DSM 8271 / FlGlyR)</name>
    <dbReference type="NCBI Taxonomy" id="645991"/>
    <lineage>
        <taxon>Bacteria</taxon>
        <taxon>Bacillati</taxon>
        <taxon>Bacillota</taxon>
        <taxon>Clostridia</taxon>
        <taxon>Eubacteriales</taxon>
        <taxon>Desulfitobacteriaceae</taxon>
        <taxon>Syntrophobotulus</taxon>
    </lineage>
</organism>
<keyword evidence="1 4" id="KW-0378">Hydrolase</keyword>
<dbReference type="eggNOG" id="COG0860">
    <property type="taxonomic scope" value="Bacteria"/>
</dbReference>
<reference evidence="4 5" key="1">
    <citation type="journal article" date="2011" name="Stand. Genomic Sci.">
        <title>Complete genome sequence of Syntrophobotulus glycolicus type strain (FlGlyR).</title>
        <authorList>
            <person name="Han C."/>
            <person name="Mwirichia R."/>
            <person name="Chertkov O."/>
            <person name="Held B."/>
            <person name="Lapidus A."/>
            <person name="Nolan M."/>
            <person name="Lucas S."/>
            <person name="Hammon N."/>
            <person name="Deshpande S."/>
            <person name="Cheng J.F."/>
            <person name="Tapia R."/>
            <person name="Goodwin L."/>
            <person name="Pitluck S."/>
            <person name="Huntemann M."/>
            <person name="Liolios K."/>
            <person name="Ivanova N."/>
            <person name="Pagani I."/>
            <person name="Mavromatis K."/>
            <person name="Ovchinikova G."/>
            <person name="Pati A."/>
            <person name="Chen A."/>
            <person name="Palaniappan K."/>
            <person name="Land M."/>
            <person name="Hauser L."/>
            <person name="Brambilla E.M."/>
            <person name="Rohde M."/>
            <person name="Spring S."/>
            <person name="Sikorski J."/>
            <person name="Goker M."/>
            <person name="Woyke T."/>
            <person name="Bristow J."/>
            <person name="Eisen J.A."/>
            <person name="Markowitz V."/>
            <person name="Hugenholtz P."/>
            <person name="Kyrpides N.C."/>
            <person name="Klenk H.P."/>
            <person name="Detter J.C."/>
        </authorList>
    </citation>
    <scope>NUCLEOTIDE SEQUENCE [LARGE SCALE GENOMIC DNA]</scope>
    <source>
        <strain evidence="5">DSM 8271 / FlGlyR</strain>
    </source>
</reference>
<gene>
    <name evidence="4" type="ordered locus">Sgly_0427</name>
</gene>
<dbReference type="GO" id="GO:0030288">
    <property type="term" value="C:outer membrane-bounded periplasmic space"/>
    <property type="evidence" value="ECO:0007669"/>
    <property type="project" value="TreeGrafter"/>
</dbReference>
<name>F0SY43_SYNGF</name>
<proteinExistence type="predicted"/>
<accession>F0SY43</accession>
<dbReference type="STRING" id="645991.Sgly_0427"/>
<dbReference type="SUPFAM" id="SSF53187">
    <property type="entry name" value="Zn-dependent exopeptidases"/>
    <property type="match status" value="1"/>
</dbReference>
<evidence type="ECO:0000313" key="4">
    <source>
        <dbReference type="EMBL" id="ADY54793.1"/>
    </source>
</evidence>
<dbReference type="PANTHER" id="PTHR30404">
    <property type="entry name" value="N-ACETYLMURAMOYL-L-ALANINE AMIDASE"/>
    <property type="match status" value="1"/>
</dbReference>
<evidence type="ECO:0000259" key="3">
    <source>
        <dbReference type="SMART" id="SM00646"/>
    </source>
</evidence>
<feature type="transmembrane region" description="Helical" evidence="2">
    <location>
        <begin position="35"/>
        <end position="57"/>
    </location>
</feature>
<keyword evidence="2" id="KW-1133">Transmembrane helix</keyword>
<dbReference type="HOGENOM" id="CLU_014322_7_0_9"/>
<dbReference type="Gene3D" id="3.40.630.40">
    <property type="entry name" value="Zn-dependent exopeptidases"/>
    <property type="match status" value="1"/>
</dbReference>
<dbReference type="PANTHER" id="PTHR30404:SF0">
    <property type="entry name" value="N-ACETYLMURAMOYL-L-ALANINE AMIDASE AMIC"/>
    <property type="match status" value="1"/>
</dbReference>
<dbReference type="Pfam" id="PF01520">
    <property type="entry name" value="Amidase_3"/>
    <property type="match status" value="1"/>
</dbReference>
<dbReference type="Proteomes" id="UP000007488">
    <property type="component" value="Chromosome"/>
</dbReference>
<dbReference type="RefSeq" id="WP_013623664.1">
    <property type="nucleotide sequence ID" value="NC_015172.1"/>
</dbReference>
<dbReference type="SMART" id="SM00646">
    <property type="entry name" value="Ami_3"/>
    <property type="match status" value="1"/>
</dbReference>